<dbReference type="Proteomes" id="UP001175271">
    <property type="component" value="Unassembled WGS sequence"/>
</dbReference>
<gene>
    <name evidence="2" type="ORF">QR680_014199</name>
</gene>
<organism evidence="2 3">
    <name type="scientific">Steinernema hermaphroditum</name>
    <dbReference type="NCBI Taxonomy" id="289476"/>
    <lineage>
        <taxon>Eukaryota</taxon>
        <taxon>Metazoa</taxon>
        <taxon>Ecdysozoa</taxon>
        <taxon>Nematoda</taxon>
        <taxon>Chromadorea</taxon>
        <taxon>Rhabditida</taxon>
        <taxon>Tylenchina</taxon>
        <taxon>Panagrolaimomorpha</taxon>
        <taxon>Strongyloidoidea</taxon>
        <taxon>Steinernematidae</taxon>
        <taxon>Steinernema</taxon>
    </lineage>
</organism>
<dbReference type="AlphaFoldDB" id="A0AA39M3T1"/>
<evidence type="ECO:0000313" key="2">
    <source>
        <dbReference type="EMBL" id="KAK0419540.1"/>
    </source>
</evidence>
<feature type="region of interest" description="Disordered" evidence="1">
    <location>
        <begin position="1"/>
        <end position="26"/>
    </location>
</feature>
<comment type="caution">
    <text evidence="2">The sequence shown here is derived from an EMBL/GenBank/DDBJ whole genome shotgun (WGS) entry which is preliminary data.</text>
</comment>
<keyword evidence="3" id="KW-1185">Reference proteome</keyword>
<accession>A0AA39M3T1</accession>
<proteinExistence type="predicted"/>
<protein>
    <submittedName>
        <fullName evidence="2">Uncharacterized protein</fullName>
    </submittedName>
</protein>
<dbReference type="EMBL" id="JAUCMV010000002">
    <property type="protein sequence ID" value="KAK0419540.1"/>
    <property type="molecule type" value="Genomic_DNA"/>
</dbReference>
<reference evidence="2" key="1">
    <citation type="submission" date="2023-06" db="EMBL/GenBank/DDBJ databases">
        <title>Genomic analysis of the entomopathogenic nematode Steinernema hermaphroditum.</title>
        <authorList>
            <person name="Schwarz E.M."/>
            <person name="Heppert J.K."/>
            <person name="Baniya A."/>
            <person name="Schwartz H.T."/>
            <person name="Tan C.-H."/>
            <person name="Antoshechkin I."/>
            <person name="Sternberg P.W."/>
            <person name="Goodrich-Blair H."/>
            <person name="Dillman A.R."/>
        </authorList>
    </citation>
    <scope>NUCLEOTIDE SEQUENCE</scope>
    <source>
        <strain evidence="2">PS9179</strain>
        <tissue evidence="2">Whole animal</tissue>
    </source>
</reference>
<evidence type="ECO:0000256" key="1">
    <source>
        <dbReference type="SAM" id="MobiDB-lite"/>
    </source>
</evidence>
<name>A0AA39M3T1_9BILA</name>
<evidence type="ECO:0000313" key="3">
    <source>
        <dbReference type="Proteomes" id="UP001175271"/>
    </source>
</evidence>
<sequence length="73" mass="8257">MRESSVGRETTLGCQDRSGGRKVKSFGLPFGQLDPEKFLVDLKRRKSLRISKDIGVERTGDRDNFWCNALSNP</sequence>